<dbReference type="InterPro" id="IPR004564">
    <property type="entry name" value="OM_lipoprot_carrier_LolA-like"/>
</dbReference>
<feature type="compositionally biased region" description="Low complexity" evidence="1">
    <location>
        <begin position="265"/>
        <end position="283"/>
    </location>
</feature>
<evidence type="ECO:0000313" key="3">
    <source>
        <dbReference type="Proteomes" id="UP000315995"/>
    </source>
</evidence>
<gene>
    <name evidence="2" type="ORF">FIV42_03535</name>
</gene>
<proteinExistence type="predicted"/>
<dbReference type="Pfam" id="PF03548">
    <property type="entry name" value="LolA"/>
    <property type="match status" value="1"/>
</dbReference>
<dbReference type="AlphaFoldDB" id="A0A4Y6PNS3"/>
<dbReference type="OrthoDB" id="9785727at2"/>
<feature type="region of interest" description="Disordered" evidence="1">
    <location>
        <begin position="259"/>
        <end position="283"/>
    </location>
</feature>
<keyword evidence="3" id="KW-1185">Reference proteome</keyword>
<accession>A0A5B8Y065</accession>
<sequence>MKQSTKKSGRIARIFGSKSLSKFAMGACVVTLGVAVSLSPSAEHVVTVSSPVQAKETKGEGPADMSAEDVAKRVQKFYKKTKDYHAHFQQTYTDVAAGSKKKSQGRVYFKKPGKMRWDYYKDDGKGRKKVLVSDGESFWIYEYEFKQVFKKCLASSQLPTSLKFLMGQGNLLKEFNVSFADSSTAKAPVLELVPKEPTSKYTKLVFELDPKTFQVEQTTIYDPYGNTNQIEFNKAKINKNLPDSGFNFKVPKGARVLNPQKKCASTSSNSSKSSTESADTSED</sequence>
<dbReference type="CDD" id="cd16325">
    <property type="entry name" value="LolA"/>
    <property type="match status" value="1"/>
</dbReference>
<name>A0A4Y6PNS3_PERCE</name>
<dbReference type="SUPFAM" id="SSF89392">
    <property type="entry name" value="Prokaryotic lipoproteins and lipoprotein localization factors"/>
    <property type="match status" value="1"/>
</dbReference>
<dbReference type="PANTHER" id="PTHR35869:SF1">
    <property type="entry name" value="OUTER-MEMBRANE LIPOPROTEIN CARRIER PROTEIN"/>
    <property type="match status" value="1"/>
</dbReference>
<dbReference type="InterPro" id="IPR029046">
    <property type="entry name" value="LolA/LolB/LppX"/>
</dbReference>
<evidence type="ECO:0000256" key="1">
    <source>
        <dbReference type="SAM" id="MobiDB-lite"/>
    </source>
</evidence>
<evidence type="ECO:0000313" key="2">
    <source>
        <dbReference type="EMBL" id="QDG49843.1"/>
    </source>
</evidence>
<dbReference type="Proteomes" id="UP000315995">
    <property type="component" value="Chromosome"/>
</dbReference>
<dbReference type="RefSeq" id="WP_141196340.1">
    <property type="nucleotide sequence ID" value="NZ_CP041186.1"/>
</dbReference>
<organism evidence="2 3">
    <name type="scientific">Persicimonas caeni</name>
    <dbReference type="NCBI Taxonomy" id="2292766"/>
    <lineage>
        <taxon>Bacteria</taxon>
        <taxon>Deltaproteobacteria</taxon>
        <taxon>Bradymonadales</taxon>
        <taxon>Bradymonadaceae</taxon>
        <taxon>Persicimonas</taxon>
    </lineage>
</organism>
<keyword evidence="2" id="KW-0449">Lipoprotein</keyword>
<accession>A0A4Y6PNS3</accession>
<reference evidence="2 3" key="1">
    <citation type="submission" date="2019-06" db="EMBL/GenBank/DDBJ databases">
        <title>Persicimonas caeni gen. nov., sp. nov., a predatory bacterium isolated from solar saltern.</title>
        <authorList>
            <person name="Wang S."/>
        </authorList>
    </citation>
    <scope>NUCLEOTIDE SEQUENCE [LARGE SCALE GENOMIC DNA]</scope>
    <source>
        <strain evidence="2 3">YN101</strain>
    </source>
</reference>
<dbReference type="EMBL" id="CP041186">
    <property type="protein sequence ID" value="QDG49843.1"/>
    <property type="molecule type" value="Genomic_DNA"/>
</dbReference>
<dbReference type="PANTHER" id="PTHR35869">
    <property type="entry name" value="OUTER-MEMBRANE LIPOPROTEIN CARRIER PROTEIN"/>
    <property type="match status" value="1"/>
</dbReference>
<dbReference type="Gene3D" id="2.50.20.10">
    <property type="entry name" value="Lipoprotein localisation LolA/LolB/LppX"/>
    <property type="match status" value="1"/>
</dbReference>
<protein>
    <submittedName>
        <fullName evidence="2">Outer membrane lipoprotein carrier protein LolA</fullName>
    </submittedName>
</protein>